<dbReference type="PANTHER" id="PTHR33112">
    <property type="entry name" value="DOMAIN PROTEIN, PUTATIVE-RELATED"/>
    <property type="match status" value="1"/>
</dbReference>
<reference evidence="3" key="1">
    <citation type="submission" date="2016-07" db="EMBL/GenBank/DDBJ databases">
        <title>Multiple horizontal gene transfer events from other fungi enriched the ability of initially mycotrophic Trichoderma (Ascomycota) to feed on dead plant biomass.</title>
        <authorList>
            <consortium name="DOE Joint Genome Institute"/>
            <person name="Atanasova L."/>
            <person name="Chenthamara K."/>
            <person name="Zhang J."/>
            <person name="Grujic M."/>
            <person name="Henrissat B."/>
            <person name="Kuo A."/>
            <person name="Aerts A."/>
            <person name="Salamov A."/>
            <person name="Lipzen A."/>
            <person name="Labutti K."/>
            <person name="Barry K."/>
            <person name="Miao Y."/>
            <person name="Rahimi M.J."/>
            <person name="Shen Q."/>
            <person name="Grigoriev I.V."/>
            <person name="Kubicek C.P."/>
            <person name="Druzhinina I.S."/>
        </authorList>
    </citation>
    <scope>NUCLEOTIDE SEQUENCE [LARGE SCALE GENOMIC DNA]</scope>
    <source>
        <strain evidence="3">TUCIM 6016</strain>
    </source>
</reference>
<dbReference type="AlphaFoldDB" id="A0A2T4BKZ7"/>
<proteinExistence type="predicted"/>
<dbReference type="PANTHER" id="PTHR33112:SF9">
    <property type="entry name" value="HETEROKARYON INCOMPATIBILITY DOMAIN-CONTAINING PROTEIN"/>
    <property type="match status" value="1"/>
</dbReference>
<dbReference type="EMBL" id="KZ680208">
    <property type="protein sequence ID" value="PTB69977.1"/>
    <property type="molecule type" value="Genomic_DNA"/>
</dbReference>
<dbReference type="Pfam" id="PF06985">
    <property type="entry name" value="HET"/>
    <property type="match status" value="1"/>
</dbReference>
<dbReference type="GeneID" id="36597314"/>
<sequence length="369" mass="42450">NDLPLTCSSPRLPRDTSSQQSFQWAIGQIEKCNRKHKCHNLAVLPSLPTRVLDVEAPETGLSLYLADSKPGRYMCLSHCWGQLPATGKTTRHNLELRIKGILLESLPKTFQDAIDMTRRLGVRYLWIDALCIIQEDEEDWLREAPQMAAIYENAYLTLAATASSDSHGGFYRILPPEAYEREFTYGGDTFEDVPAATVYVREALPHFNSPDLQETSTLRKKEFPLFDRAWAYQERVLSPRMLHFCNSELWFECNRDAVCQCKGTEREPLAWKATLRRLLQEQHQGRPTVWGWNQFVLEYSGLKMTYDKDRLPALSSIARKMAQLNPQDCYLAGMWKSTLLESLFWSIAPGQAQRYRPSHPRAPSWSWAS</sequence>
<dbReference type="OrthoDB" id="5362512at2759"/>
<feature type="non-terminal residue" evidence="2">
    <location>
        <position position="1"/>
    </location>
</feature>
<gene>
    <name evidence="2" type="ORF">BBK36DRAFT_1104977</name>
</gene>
<evidence type="ECO:0000259" key="1">
    <source>
        <dbReference type="Pfam" id="PF06985"/>
    </source>
</evidence>
<accession>A0A2T4BKZ7</accession>
<keyword evidence="3" id="KW-1185">Reference proteome</keyword>
<dbReference type="RefSeq" id="XP_024753297.1">
    <property type="nucleotide sequence ID" value="XM_024889195.1"/>
</dbReference>
<feature type="non-terminal residue" evidence="2">
    <location>
        <position position="369"/>
    </location>
</feature>
<dbReference type="Proteomes" id="UP000241546">
    <property type="component" value="Unassembled WGS sequence"/>
</dbReference>
<name>A0A2T4BKZ7_9HYPO</name>
<organism evidence="2 3">
    <name type="scientific">Trichoderma citrinoviride</name>
    <dbReference type="NCBI Taxonomy" id="58853"/>
    <lineage>
        <taxon>Eukaryota</taxon>
        <taxon>Fungi</taxon>
        <taxon>Dikarya</taxon>
        <taxon>Ascomycota</taxon>
        <taxon>Pezizomycotina</taxon>
        <taxon>Sordariomycetes</taxon>
        <taxon>Hypocreomycetidae</taxon>
        <taxon>Hypocreales</taxon>
        <taxon>Hypocreaceae</taxon>
        <taxon>Trichoderma</taxon>
    </lineage>
</organism>
<evidence type="ECO:0000313" key="2">
    <source>
        <dbReference type="EMBL" id="PTB69977.1"/>
    </source>
</evidence>
<evidence type="ECO:0000313" key="3">
    <source>
        <dbReference type="Proteomes" id="UP000241546"/>
    </source>
</evidence>
<feature type="domain" description="Heterokaryon incompatibility" evidence="1">
    <location>
        <begin position="73"/>
        <end position="234"/>
    </location>
</feature>
<protein>
    <submittedName>
        <fullName evidence="2">HET-domain-containing protein</fullName>
    </submittedName>
</protein>
<dbReference type="InterPro" id="IPR010730">
    <property type="entry name" value="HET"/>
</dbReference>